<protein>
    <submittedName>
        <fullName evidence="2">Uncharacterized protein</fullName>
    </submittedName>
</protein>
<feature type="compositionally biased region" description="Polar residues" evidence="1">
    <location>
        <begin position="28"/>
        <end position="42"/>
    </location>
</feature>
<name>A0AAP2BLY8_KLEOX</name>
<reference evidence="2 3" key="1">
    <citation type="submission" date="2021-03" db="EMBL/GenBank/DDBJ databases">
        <authorList>
            <person name="Stanton E."/>
        </authorList>
    </citation>
    <scope>NUCLEOTIDE SEQUENCE [LARGE SCALE GENOMIC DNA]</scope>
    <source>
        <strain evidence="2 3">2020EL-00037</strain>
    </source>
</reference>
<evidence type="ECO:0000313" key="3">
    <source>
        <dbReference type="Proteomes" id="UP000673434"/>
    </source>
</evidence>
<evidence type="ECO:0000313" key="2">
    <source>
        <dbReference type="EMBL" id="MBQ0602567.1"/>
    </source>
</evidence>
<dbReference type="Proteomes" id="UP000673434">
    <property type="component" value="Unassembled WGS sequence"/>
</dbReference>
<proteinExistence type="predicted"/>
<accession>A0AAP2BLY8</accession>
<organism evidence="2 3">
    <name type="scientific">Klebsiella oxytoca</name>
    <dbReference type="NCBI Taxonomy" id="571"/>
    <lineage>
        <taxon>Bacteria</taxon>
        <taxon>Pseudomonadati</taxon>
        <taxon>Pseudomonadota</taxon>
        <taxon>Gammaproteobacteria</taxon>
        <taxon>Enterobacterales</taxon>
        <taxon>Enterobacteriaceae</taxon>
        <taxon>Klebsiella/Raoultella group</taxon>
        <taxon>Klebsiella</taxon>
    </lineage>
</organism>
<gene>
    <name evidence="2" type="ORF">J7S78_22415</name>
</gene>
<dbReference type="AlphaFoldDB" id="A0AAP2BLY8"/>
<dbReference type="EMBL" id="JAGKON010000026">
    <property type="protein sequence ID" value="MBQ0602567.1"/>
    <property type="molecule type" value="Genomic_DNA"/>
</dbReference>
<keyword evidence="3" id="KW-1185">Reference proteome</keyword>
<sequence length="77" mass="8572">MRLRVDAGEEKEQKTGLWHPVLDESTKRSTNLSPRFSGTTQYPDPARVAGDNAQLNQISPVAARQHRLAQALAVFSR</sequence>
<feature type="region of interest" description="Disordered" evidence="1">
    <location>
        <begin position="26"/>
        <end position="46"/>
    </location>
</feature>
<evidence type="ECO:0000256" key="1">
    <source>
        <dbReference type="SAM" id="MobiDB-lite"/>
    </source>
</evidence>
<comment type="caution">
    <text evidence="2">The sequence shown here is derived from an EMBL/GenBank/DDBJ whole genome shotgun (WGS) entry which is preliminary data.</text>
</comment>